<comment type="subcellular location">
    <subcellularLocation>
        <location evidence="1">Cell membrane</location>
        <topology evidence="1">Multi-pass membrane protein</topology>
    </subcellularLocation>
</comment>
<keyword evidence="2" id="KW-0813">Transport</keyword>
<feature type="transmembrane region" description="Helical" evidence="6">
    <location>
        <begin position="20"/>
        <end position="40"/>
    </location>
</feature>
<dbReference type="PANTHER" id="PTHR23501:SF154">
    <property type="entry name" value="MULTIDRUG-EFFLUX TRANSPORTER RV1634-RELATED"/>
    <property type="match status" value="1"/>
</dbReference>
<feature type="transmembrane region" description="Helical" evidence="6">
    <location>
        <begin position="368"/>
        <end position="393"/>
    </location>
</feature>
<proteinExistence type="predicted"/>
<feature type="transmembrane region" description="Helical" evidence="6">
    <location>
        <begin position="307"/>
        <end position="324"/>
    </location>
</feature>
<evidence type="ECO:0000256" key="2">
    <source>
        <dbReference type="ARBA" id="ARBA00022448"/>
    </source>
</evidence>
<sequence>MEQQQRKASIFSPQYRASTIGIILAVTTVAFEGLAITTIAPEIARQLSGIQLYGWIFSSFLLTQLLGTIIIGQQINKIGVNNAYIVSHTLFITGIIIAALANSMGVLVIARAFQGFGAGAIMTCAYYSISLNYPNQLRTKILAAFSSAYILPSLIGPYFAGVLAEQFTWRLVFWFVLPLIAIALVLTVPTFLKLQRKAFAEREQHTNDRTKPSYRTELQAVLLTFGTALLLLGLGKIVEWQGIVLTIIGLLILIKPLQQLLPPGSLKLKRGMPSIIVSRGLYMASYIAAESYVVLALTELKGNSADTVGLVVAGGSITWSFAAWLQSKLDERAEGKNRERRISIGLVCMTIGLASIVTVVNLPGNGLFLTLISQMIIGFGIGLANPTTGAIALSKAPKGAEGEVSAHLQFIDAFGPGLSIGIGGAIIAVSNFYDAGLSTGIIIALALQLTLAIISLIISFRVKN</sequence>
<feature type="transmembrane region" description="Helical" evidence="6">
    <location>
        <begin position="141"/>
        <end position="160"/>
    </location>
</feature>
<feature type="transmembrane region" description="Helical" evidence="6">
    <location>
        <begin position="413"/>
        <end position="433"/>
    </location>
</feature>
<keyword evidence="5 6" id="KW-0472">Membrane</keyword>
<protein>
    <submittedName>
        <fullName evidence="8">MFS transporter</fullName>
    </submittedName>
</protein>
<keyword evidence="9" id="KW-1185">Reference proteome</keyword>
<gene>
    <name evidence="8" type="ORF">ACFSJH_19505</name>
</gene>
<organism evidence="8 9">
    <name type="scientific">Paenibacillus yanchengensis</name>
    <dbReference type="NCBI Taxonomy" id="2035833"/>
    <lineage>
        <taxon>Bacteria</taxon>
        <taxon>Bacillati</taxon>
        <taxon>Bacillota</taxon>
        <taxon>Bacilli</taxon>
        <taxon>Bacillales</taxon>
        <taxon>Paenibacillaceae</taxon>
        <taxon>Paenibacillus</taxon>
    </lineage>
</organism>
<keyword evidence="3 6" id="KW-0812">Transmembrane</keyword>
<dbReference type="Pfam" id="PF07690">
    <property type="entry name" value="MFS_1"/>
    <property type="match status" value="1"/>
</dbReference>
<evidence type="ECO:0000256" key="4">
    <source>
        <dbReference type="ARBA" id="ARBA00022989"/>
    </source>
</evidence>
<feature type="transmembrane region" description="Helical" evidence="6">
    <location>
        <begin position="213"/>
        <end position="231"/>
    </location>
</feature>
<evidence type="ECO:0000256" key="5">
    <source>
        <dbReference type="ARBA" id="ARBA00023136"/>
    </source>
</evidence>
<dbReference type="Proteomes" id="UP001597362">
    <property type="component" value="Unassembled WGS sequence"/>
</dbReference>
<dbReference type="InterPro" id="IPR011701">
    <property type="entry name" value="MFS"/>
</dbReference>
<feature type="transmembrane region" description="Helical" evidence="6">
    <location>
        <begin position="83"/>
        <end position="102"/>
    </location>
</feature>
<dbReference type="PANTHER" id="PTHR23501">
    <property type="entry name" value="MAJOR FACILITATOR SUPERFAMILY"/>
    <property type="match status" value="1"/>
</dbReference>
<dbReference type="InterPro" id="IPR036259">
    <property type="entry name" value="MFS_trans_sf"/>
</dbReference>
<dbReference type="RefSeq" id="WP_377775337.1">
    <property type="nucleotide sequence ID" value="NZ_JBHUHO010000048.1"/>
</dbReference>
<comment type="caution">
    <text evidence="8">The sequence shown here is derived from an EMBL/GenBank/DDBJ whole genome shotgun (WGS) entry which is preliminary data.</text>
</comment>
<feature type="domain" description="Major facilitator superfamily (MFS) profile" evidence="7">
    <location>
        <begin position="18"/>
        <end position="464"/>
    </location>
</feature>
<dbReference type="EMBL" id="JBHUHO010000048">
    <property type="protein sequence ID" value="MFD2117923.1"/>
    <property type="molecule type" value="Genomic_DNA"/>
</dbReference>
<evidence type="ECO:0000259" key="7">
    <source>
        <dbReference type="PROSITE" id="PS50850"/>
    </source>
</evidence>
<dbReference type="PROSITE" id="PS50850">
    <property type="entry name" value="MFS"/>
    <property type="match status" value="1"/>
</dbReference>
<evidence type="ECO:0000313" key="9">
    <source>
        <dbReference type="Proteomes" id="UP001597362"/>
    </source>
</evidence>
<dbReference type="SUPFAM" id="SSF103473">
    <property type="entry name" value="MFS general substrate transporter"/>
    <property type="match status" value="1"/>
</dbReference>
<evidence type="ECO:0000256" key="3">
    <source>
        <dbReference type="ARBA" id="ARBA00022692"/>
    </source>
</evidence>
<name>A0ABW4YQG1_9BACL</name>
<feature type="transmembrane region" description="Helical" evidence="6">
    <location>
        <begin position="275"/>
        <end position="295"/>
    </location>
</feature>
<evidence type="ECO:0000256" key="1">
    <source>
        <dbReference type="ARBA" id="ARBA00004651"/>
    </source>
</evidence>
<feature type="transmembrane region" description="Helical" evidence="6">
    <location>
        <begin position="344"/>
        <end position="362"/>
    </location>
</feature>
<feature type="transmembrane region" description="Helical" evidence="6">
    <location>
        <begin position="172"/>
        <end position="192"/>
    </location>
</feature>
<feature type="transmembrane region" description="Helical" evidence="6">
    <location>
        <begin position="108"/>
        <end position="129"/>
    </location>
</feature>
<dbReference type="InterPro" id="IPR020846">
    <property type="entry name" value="MFS_dom"/>
</dbReference>
<reference evidence="9" key="1">
    <citation type="journal article" date="2019" name="Int. J. Syst. Evol. Microbiol.">
        <title>The Global Catalogue of Microorganisms (GCM) 10K type strain sequencing project: providing services to taxonomists for standard genome sequencing and annotation.</title>
        <authorList>
            <consortium name="The Broad Institute Genomics Platform"/>
            <consortium name="The Broad Institute Genome Sequencing Center for Infectious Disease"/>
            <person name="Wu L."/>
            <person name="Ma J."/>
        </authorList>
    </citation>
    <scope>NUCLEOTIDE SEQUENCE [LARGE SCALE GENOMIC DNA]</scope>
    <source>
        <strain evidence="9">GH52</strain>
    </source>
</reference>
<dbReference type="Gene3D" id="1.20.1250.20">
    <property type="entry name" value="MFS general substrate transporter like domains"/>
    <property type="match status" value="1"/>
</dbReference>
<feature type="transmembrane region" description="Helical" evidence="6">
    <location>
        <begin position="237"/>
        <end position="254"/>
    </location>
</feature>
<keyword evidence="4 6" id="KW-1133">Transmembrane helix</keyword>
<accession>A0ABW4YQG1</accession>
<feature type="transmembrane region" description="Helical" evidence="6">
    <location>
        <begin position="439"/>
        <end position="460"/>
    </location>
</feature>
<evidence type="ECO:0000313" key="8">
    <source>
        <dbReference type="EMBL" id="MFD2117923.1"/>
    </source>
</evidence>
<feature type="transmembrane region" description="Helical" evidence="6">
    <location>
        <begin position="52"/>
        <end position="71"/>
    </location>
</feature>
<evidence type="ECO:0000256" key="6">
    <source>
        <dbReference type="SAM" id="Phobius"/>
    </source>
</evidence>